<gene>
    <name evidence="3" type="ORF">HERI1096_LOCUS3577</name>
</gene>
<organism evidence="3">
    <name type="scientific">Haptolina ericina</name>
    <dbReference type="NCBI Taxonomy" id="156174"/>
    <lineage>
        <taxon>Eukaryota</taxon>
        <taxon>Haptista</taxon>
        <taxon>Haptophyta</taxon>
        <taxon>Prymnesiophyceae</taxon>
        <taxon>Prymnesiales</taxon>
        <taxon>Prymnesiaceae</taxon>
        <taxon>Haptolina</taxon>
    </lineage>
</organism>
<feature type="transmembrane region" description="Helical" evidence="2">
    <location>
        <begin position="90"/>
        <end position="109"/>
    </location>
</feature>
<evidence type="ECO:0000313" key="3">
    <source>
        <dbReference type="EMBL" id="CAE0102919.1"/>
    </source>
</evidence>
<feature type="region of interest" description="Disordered" evidence="1">
    <location>
        <begin position="1"/>
        <end position="45"/>
    </location>
</feature>
<sequence>MAALDPPPTRPEHSRGDNRTDHAFLTGGAFERQNSTDSQDSAEEPPASGLSQWIAILIYICHSLLELVLGAIKLRGTYSELTTPPEAAKFVRHHGIALLSLSLLGFLVLYRRLVHTATGELASWVLAFFHASAVAVMVHALNAKVVILHLPFAVAFAWHALRPKNREHED</sequence>
<dbReference type="AlphaFoldDB" id="A0A7S3AF75"/>
<feature type="transmembrane region" description="Helical" evidence="2">
    <location>
        <begin position="50"/>
        <end position="69"/>
    </location>
</feature>
<evidence type="ECO:0000256" key="2">
    <source>
        <dbReference type="SAM" id="Phobius"/>
    </source>
</evidence>
<proteinExistence type="predicted"/>
<keyword evidence="2" id="KW-0472">Membrane</keyword>
<accession>A0A7S3AF75</accession>
<dbReference type="EMBL" id="HBHX01006529">
    <property type="protein sequence ID" value="CAE0102919.1"/>
    <property type="molecule type" value="Transcribed_RNA"/>
</dbReference>
<keyword evidence="2" id="KW-0812">Transmembrane</keyword>
<reference evidence="3" key="1">
    <citation type="submission" date="2021-01" db="EMBL/GenBank/DDBJ databases">
        <authorList>
            <person name="Corre E."/>
            <person name="Pelletier E."/>
            <person name="Niang G."/>
            <person name="Scheremetjew M."/>
            <person name="Finn R."/>
            <person name="Kale V."/>
            <person name="Holt S."/>
            <person name="Cochrane G."/>
            <person name="Meng A."/>
            <person name="Brown T."/>
            <person name="Cohen L."/>
        </authorList>
    </citation>
    <scope>NUCLEOTIDE SEQUENCE</scope>
    <source>
        <strain evidence="3">CCMP281</strain>
    </source>
</reference>
<feature type="compositionally biased region" description="Basic and acidic residues" evidence="1">
    <location>
        <begin position="10"/>
        <end position="22"/>
    </location>
</feature>
<name>A0A7S3AF75_9EUKA</name>
<keyword evidence="2" id="KW-1133">Transmembrane helix</keyword>
<protein>
    <submittedName>
        <fullName evidence="3">Uncharacterized protein</fullName>
    </submittedName>
</protein>
<evidence type="ECO:0000256" key="1">
    <source>
        <dbReference type="SAM" id="MobiDB-lite"/>
    </source>
</evidence>
<feature type="transmembrane region" description="Helical" evidence="2">
    <location>
        <begin position="145"/>
        <end position="161"/>
    </location>
</feature>